<dbReference type="Gene3D" id="3.40.50.2300">
    <property type="match status" value="1"/>
</dbReference>
<dbReference type="PANTHER" id="PTHR44591:SF3">
    <property type="entry name" value="RESPONSE REGULATORY DOMAIN-CONTAINING PROTEIN"/>
    <property type="match status" value="1"/>
</dbReference>
<dbReference type="EMBL" id="JAPYYP010000001">
    <property type="protein sequence ID" value="MDA5106748.1"/>
    <property type="molecule type" value="Genomic_DNA"/>
</dbReference>
<dbReference type="InterPro" id="IPR050595">
    <property type="entry name" value="Bact_response_regulator"/>
</dbReference>
<evidence type="ECO:0000256" key="2">
    <source>
        <dbReference type="PROSITE-ProRule" id="PRU00169"/>
    </source>
</evidence>
<dbReference type="GO" id="GO:0000160">
    <property type="term" value="P:phosphorelay signal transduction system"/>
    <property type="evidence" value="ECO:0007669"/>
    <property type="project" value="InterPro"/>
</dbReference>
<evidence type="ECO:0000259" key="3">
    <source>
        <dbReference type="PROSITE" id="PS50110"/>
    </source>
</evidence>
<dbReference type="AlphaFoldDB" id="A0A9X3TMI2"/>
<evidence type="ECO:0000256" key="1">
    <source>
        <dbReference type="ARBA" id="ARBA00022553"/>
    </source>
</evidence>
<dbReference type="SUPFAM" id="SSF52172">
    <property type="entry name" value="CheY-like"/>
    <property type="match status" value="1"/>
</dbReference>
<feature type="domain" description="Response regulatory" evidence="3">
    <location>
        <begin position="153"/>
        <end position="270"/>
    </location>
</feature>
<dbReference type="PROSITE" id="PS50110">
    <property type="entry name" value="RESPONSE_REGULATORY"/>
    <property type="match status" value="1"/>
</dbReference>
<dbReference type="Pfam" id="PF00072">
    <property type="entry name" value="Response_reg"/>
    <property type="match status" value="1"/>
</dbReference>
<dbReference type="InterPro" id="IPR011006">
    <property type="entry name" value="CheY-like_superfamily"/>
</dbReference>
<protein>
    <submittedName>
        <fullName evidence="4">Response regulator transcription factor</fullName>
    </submittedName>
</protein>
<evidence type="ECO:0000313" key="5">
    <source>
        <dbReference type="Proteomes" id="UP001151071"/>
    </source>
</evidence>
<dbReference type="InterPro" id="IPR001789">
    <property type="entry name" value="Sig_transdc_resp-reg_receiver"/>
</dbReference>
<dbReference type="RefSeq" id="WP_271139186.1">
    <property type="nucleotide sequence ID" value="NZ_JAPYYP010000001.1"/>
</dbReference>
<comment type="caution">
    <text evidence="2">Lacks conserved residue(s) required for the propagation of feature annotation.</text>
</comment>
<accession>A0A9X3TMI2</accession>
<sequence>MPTSGNQRVAESRFAEKLSYFLRYYEASSLACGLIAARCEPDGDPEWAGLQQLIQERDPQRAVQVFYDEQSKVLFLLLDGTSLADTHYLALQVKERLRDRHRLQGHVCIASFPESGESFEALYQEVIRRLDREAGAADGLQFVVCQPSVRPHRLLLIESDPVVRQLLAVRFARSGYDVHTAKDGAEGMEKYLQLRPDLVITELTLPVMNGYQVIDWLREQQEPDARCKIVVLTDKRLEDDMTKCFQKGVADYITKPFSPIELDWRIKRLLVS</sequence>
<dbReference type="Proteomes" id="UP001151071">
    <property type="component" value="Unassembled WGS sequence"/>
</dbReference>
<proteinExistence type="predicted"/>
<keyword evidence="1" id="KW-0597">Phosphoprotein</keyword>
<gene>
    <name evidence="4" type="ORF">O3V59_00090</name>
</gene>
<dbReference type="CDD" id="cd00156">
    <property type="entry name" value="REC"/>
    <property type="match status" value="1"/>
</dbReference>
<organism evidence="4 5">
    <name type="scientific">Brevibacillus thermoruber</name>
    <dbReference type="NCBI Taxonomy" id="33942"/>
    <lineage>
        <taxon>Bacteria</taxon>
        <taxon>Bacillati</taxon>
        <taxon>Bacillota</taxon>
        <taxon>Bacilli</taxon>
        <taxon>Bacillales</taxon>
        <taxon>Paenibacillaceae</taxon>
        <taxon>Brevibacillus</taxon>
    </lineage>
</organism>
<reference evidence="4" key="1">
    <citation type="submission" date="2022-12" db="EMBL/GenBank/DDBJ databases">
        <title>Draft genome sequence of the thermophilic strain Brevibacillus thermoruber HT42, isolated from Los Humeros, Puebla, Mexico, with biotechnological potential.</title>
        <authorList>
            <person name="Lara Sanchez J."/>
            <person name="Solis Palacios R."/>
            <person name="Bustos Baena A.S."/>
            <person name="Ruz Baez A.E."/>
            <person name="Espinosa Luna G."/>
            <person name="Oliart Ros R.M."/>
        </authorList>
    </citation>
    <scope>NUCLEOTIDE SEQUENCE</scope>
    <source>
        <strain evidence="4">HT42</strain>
    </source>
</reference>
<evidence type="ECO:0000313" key="4">
    <source>
        <dbReference type="EMBL" id="MDA5106748.1"/>
    </source>
</evidence>
<keyword evidence="5" id="KW-1185">Reference proteome</keyword>
<comment type="caution">
    <text evidence="4">The sequence shown here is derived from an EMBL/GenBank/DDBJ whole genome shotgun (WGS) entry which is preliminary data.</text>
</comment>
<dbReference type="PANTHER" id="PTHR44591">
    <property type="entry name" value="STRESS RESPONSE REGULATOR PROTEIN 1"/>
    <property type="match status" value="1"/>
</dbReference>
<name>A0A9X3TMI2_9BACL</name>
<dbReference type="SMART" id="SM00448">
    <property type="entry name" value="REC"/>
    <property type="match status" value="1"/>
</dbReference>